<evidence type="ECO:0000256" key="1">
    <source>
        <dbReference type="ARBA" id="ARBA00004651"/>
    </source>
</evidence>
<feature type="compositionally biased region" description="Basic and acidic residues" evidence="9">
    <location>
        <begin position="120"/>
        <end position="133"/>
    </location>
</feature>
<dbReference type="GO" id="GO:0004930">
    <property type="term" value="F:G protein-coupled receptor activity"/>
    <property type="evidence" value="ECO:0007669"/>
    <property type="project" value="UniProtKB-KW"/>
</dbReference>
<feature type="compositionally biased region" description="Polar residues" evidence="9">
    <location>
        <begin position="482"/>
        <end position="493"/>
    </location>
</feature>
<proteinExistence type="predicted"/>
<evidence type="ECO:0000256" key="9">
    <source>
        <dbReference type="SAM" id="MobiDB-lite"/>
    </source>
</evidence>
<dbReference type="InterPro" id="IPR017452">
    <property type="entry name" value="GPCR_Rhodpsn_7TM"/>
</dbReference>
<evidence type="ECO:0000256" key="6">
    <source>
        <dbReference type="ARBA" id="ARBA00023136"/>
    </source>
</evidence>
<feature type="compositionally biased region" description="Polar residues" evidence="9">
    <location>
        <begin position="540"/>
        <end position="555"/>
    </location>
</feature>
<keyword evidence="7 12" id="KW-0675">Receptor</keyword>
<dbReference type="AlphaFoldDB" id="A0AAV4JNN0"/>
<feature type="transmembrane region" description="Helical" evidence="10">
    <location>
        <begin position="55"/>
        <end position="76"/>
    </location>
</feature>
<keyword evidence="5" id="KW-0297">G-protein coupled receptor</keyword>
<keyword evidence="2" id="KW-1003">Cell membrane</keyword>
<gene>
    <name evidence="12" type="ORF">ElyMa_001663100</name>
</gene>
<dbReference type="EMBL" id="BMAT01003379">
    <property type="protein sequence ID" value="GFS24407.1"/>
    <property type="molecule type" value="Genomic_DNA"/>
</dbReference>
<evidence type="ECO:0000256" key="2">
    <source>
        <dbReference type="ARBA" id="ARBA00022475"/>
    </source>
</evidence>
<reference evidence="12 13" key="1">
    <citation type="journal article" date="2021" name="Elife">
        <title>Chloroplast acquisition without the gene transfer in kleptoplastic sea slugs, Plakobranchus ocellatus.</title>
        <authorList>
            <person name="Maeda T."/>
            <person name="Takahashi S."/>
            <person name="Yoshida T."/>
            <person name="Shimamura S."/>
            <person name="Takaki Y."/>
            <person name="Nagai Y."/>
            <person name="Toyoda A."/>
            <person name="Suzuki Y."/>
            <person name="Arimoto A."/>
            <person name="Ishii H."/>
            <person name="Satoh N."/>
            <person name="Nishiyama T."/>
            <person name="Hasebe M."/>
            <person name="Maruyama T."/>
            <person name="Minagawa J."/>
            <person name="Obokata J."/>
            <person name="Shigenobu S."/>
        </authorList>
    </citation>
    <scope>NUCLEOTIDE SEQUENCE [LARGE SCALE GENOMIC DNA]</scope>
</reference>
<feature type="compositionally biased region" description="Polar residues" evidence="9">
    <location>
        <begin position="510"/>
        <end position="531"/>
    </location>
</feature>
<evidence type="ECO:0000256" key="8">
    <source>
        <dbReference type="ARBA" id="ARBA00023224"/>
    </source>
</evidence>
<name>A0AAV4JNN0_9GAST</name>
<evidence type="ECO:0000259" key="11">
    <source>
        <dbReference type="PROSITE" id="PS50262"/>
    </source>
</evidence>
<organism evidence="12 13">
    <name type="scientific">Elysia marginata</name>
    <dbReference type="NCBI Taxonomy" id="1093978"/>
    <lineage>
        <taxon>Eukaryota</taxon>
        <taxon>Metazoa</taxon>
        <taxon>Spiralia</taxon>
        <taxon>Lophotrochozoa</taxon>
        <taxon>Mollusca</taxon>
        <taxon>Gastropoda</taxon>
        <taxon>Heterobranchia</taxon>
        <taxon>Euthyneura</taxon>
        <taxon>Panpulmonata</taxon>
        <taxon>Sacoglossa</taxon>
        <taxon>Placobranchoidea</taxon>
        <taxon>Plakobranchidae</taxon>
        <taxon>Elysia</taxon>
    </lineage>
</organism>
<keyword evidence="6 10" id="KW-0472">Membrane</keyword>
<dbReference type="SUPFAM" id="SSF81321">
    <property type="entry name" value="Family A G protein-coupled receptor-like"/>
    <property type="match status" value="1"/>
</dbReference>
<comment type="subcellular location">
    <subcellularLocation>
        <location evidence="1">Cell membrane</location>
        <topology evidence="1">Multi-pass membrane protein</topology>
    </subcellularLocation>
</comment>
<evidence type="ECO:0000256" key="7">
    <source>
        <dbReference type="ARBA" id="ARBA00023170"/>
    </source>
</evidence>
<dbReference type="InterPro" id="IPR000276">
    <property type="entry name" value="GPCR_Rhodpsn"/>
</dbReference>
<feature type="transmembrane region" description="Helical" evidence="10">
    <location>
        <begin position="615"/>
        <end position="639"/>
    </location>
</feature>
<keyword evidence="4 10" id="KW-1133">Transmembrane helix</keyword>
<evidence type="ECO:0000256" key="3">
    <source>
        <dbReference type="ARBA" id="ARBA00022692"/>
    </source>
</evidence>
<keyword evidence="3 10" id="KW-0812">Transmembrane</keyword>
<keyword evidence="8" id="KW-0807">Transducer</keyword>
<evidence type="ECO:0000256" key="5">
    <source>
        <dbReference type="ARBA" id="ARBA00023040"/>
    </source>
</evidence>
<dbReference type="GO" id="GO:0005886">
    <property type="term" value="C:plasma membrane"/>
    <property type="evidence" value="ECO:0007669"/>
    <property type="project" value="UniProtKB-SubCell"/>
</dbReference>
<feature type="region of interest" description="Disordered" evidence="9">
    <location>
        <begin position="510"/>
        <end position="576"/>
    </location>
</feature>
<protein>
    <submittedName>
        <fullName evidence="12">G protein-coupled receptor</fullName>
    </submittedName>
</protein>
<dbReference type="Proteomes" id="UP000762676">
    <property type="component" value="Unassembled WGS sequence"/>
</dbReference>
<feature type="transmembrane region" description="Helical" evidence="10">
    <location>
        <begin position="586"/>
        <end position="609"/>
    </location>
</feature>
<accession>A0AAV4JNN0</accession>
<feature type="region of interest" description="Disordered" evidence="9">
    <location>
        <begin position="474"/>
        <end position="493"/>
    </location>
</feature>
<dbReference type="PANTHER" id="PTHR24248">
    <property type="entry name" value="ADRENERGIC RECEPTOR-RELATED G-PROTEIN COUPLED RECEPTOR"/>
    <property type="match status" value="1"/>
</dbReference>
<evidence type="ECO:0000313" key="13">
    <source>
        <dbReference type="Proteomes" id="UP000762676"/>
    </source>
</evidence>
<evidence type="ECO:0000256" key="4">
    <source>
        <dbReference type="ARBA" id="ARBA00022989"/>
    </source>
</evidence>
<evidence type="ECO:0000313" key="12">
    <source>
        <dbReference type="EMBL" id="GFS24407.1"/>
    </source>
</evidence>
<keyword evidence="13" id="KW-1185">Reference proteome</keyword>
<dbReference type="Gene3D" id="1.20.1070.10">
    <property type="entry name" value="Rhodopsin 7-helix transmembrane proteins"/>
    <property type="match status" value="2"/>
</dbReference>
<dbReference type="PRINTS" id="PR00237">
    <property type="entry name" value="GPCRRHODOPSN"/>
</dbReference>
<dbReference type="PROSITE" id="PS50262">
    <property type="entry name" value="G_PROTEIN_RECEP_F1_2"/>
    <property type="match status" value="1"/>
</dbReference>
<comment type="caution">
    <text evidence="12">The sequence shown here is derived from an EMBL/GenBank/DDBJ whole genome shotgun (WGS) entry which is preliminary data.</text>
</comment>
<dbReference type="Pfam" id="PF00001">
    <property type="entry name" value="7tm_1"/>
    <property type="match status" value="1"/>
</dbReference>
<evidence type="ECO:0000256" key="10">
    <source>
        <dbReference type="SAM" id="Phobius"/>
    </source>
</evidence>
<feature type="region of interest" description="Disordered" evidence="9">
    <location>
        <begin position="120"/>
        <end position="139"/>
    </location>
</feature>
<sequence length="656" mass="70814">MMTPRRTIGLISVTWVLSVVYGTVPLYTSHPPQPLVRCLPTQVLAKAYFLHVNSAIFLVSSVVMIVCYLQIARIFLHHRKKIMQLIPRDMKPGCDDRNPGESGDVAEPGLHLARASERHGISREMMSRGRPEEDSVFTKGLGGQEDKMAYFREPEADEVELKMLSCAYNNPGYVYEASEDMRDKTDFSETTRSNTIDTRYNRREIKQELDSPFSTNLRLHNESHPSRVYIEDTSGAKSKISGRAVLNSFSDLTAIGDIPSRSLVSVSTAYTPTSGASSSNLELYSSACVASGIDNNAGVTKTSPTLALGGGFSGSVAPPSHSWAVIRSKQMEVRGPSPTLDVATISNSNMYKLSVLEISTSTGPPSEISAQIPNQTWSLQSDPSQSRTSKSLAIALSNGTGDTPAYSPAAAGESCDEHRTKNIPSCLHADCSSLSSPLWNTVATEAPTSRPKDGPMQGTEATCGNHPLCSVTTPISKDPSHCTGNMTRENSTGTLSLNEASNLVSSFELSNISGQNGRDPSHAHTTASPYSPSHAHTAASRYSPSHTHTAASRYSLSDAAGHTPRRVRSPPSTGQDIPSRLRAARLLATVCGIFLVCWTPLVLSVIAFYTMGGTFVAISACTTVAVVNSAVNFFIYAAANQDFRQAFKRLICRRYQ</sequence>
<feature type="domain" description="G-protein coupled receptors family 1 profile" evidence="11">
    <location>
        <begin position="579"/>
        <end position="636"/>
    </location>
</feature>